<dbReference type="PROSITE" id="PS50931">
    <property type="entry name" value="HTH_LYSR"/>
    <property type="match status" value="1"/>
</dbReference>
<comment type="caution">
    <text evidence="6">The sequence shown here is derived from an EMBL/GenBank/DDBJ whole genome shotgun (WGS) entry which is preliminary data.</text>
</comment>
<dbReference type="InterPro" id="IPR005119">
    <property type="entry name" value="LysR_subst-bd"/>
</dbReference>
<evidence type="ECO:0000259" key="5">
    <source>
        <dbReference type="PROSITE" id="PS50931"/>
    </source>
</evidence>
<evidence type="ECO:0000256" key="2">
    <source>
        <dbReference type="ARBA" id="ARBA00023015"/>
    </source>
</evidence>
<dbReference type="Gene3D" id="3.40.190.10">
    <property type="entry name" value="Periplasmic binding protein-like II"/>
    <property type="match status" value="2"/>
</dbReference>
<dbReference type="SUPFAM" id="SSF46785">
    <property type="entry name" value="Winged helix' DNA-binding domain"/>
    <property type="match status" value="1"/>
</dbReference>
<name>A0A6I1EMW2_9BURK</name>
<dbReference type="Pfam" id="PF00126">
    <property type="entry name" value="HTH_1"/>
    <property type="match status" value="1"/>
</dbReference>
<protein>
    <submittedName>
        <fullName evidence="6">LysR family transcriptional regulator</fullName>
    </submittedName>
</protein>
<proteinExistence type="inferred from homology"/>
<keyword evidence="4" id="KW-0804">Transcription</keyword>
<dbReference type="AlphaFoldDB" id="A0A6I1EMW2"/>
<keyword evidence="2" id="KW-0805">Transcription regulation</keyword>
<dbReference type="EMBL" id="WEHX01000068">
    <property type="protein sequence ID" value="KAB7656699.1"/>
    <property type="molecule type" value="Genomic_DNA"/>
</dbReference>
<evidence type="ECO:0000313" key="6">
    <source>
        <dbReference type="EMBL" id="KAB7656699.1"/>
    </source>
</evidence>
<organism evidence="6 7">
    <name type="scientific">Sutterella seckii</name>
    <dbReference type="NCBI Taxonomy" id="1944635"/>
    <lineage>
        <taxon>Bacteria</taxon>
        <taxon>Pseudomonadati</taxon>
        <taxon>Pseudomonadota</taxon>
        <taxon>Betaproteobacteria</taxon>
        <taxon>Burkholderiales</taxon>
        <taxon>Sutterellaceae</taxon>
        <taxon>Sutterella</taxon>
    </lineage>
</organism>
<keyword evidence="3" id="KW-0238">DNA-binding</keyword>
<dbReference type="PANTHER" id="PTHR30118:SF15">
    <property type="entry name" value="TRANSCRIPTIONAL REGULATORY PROTEIN"/>
    <property type="match status" value="1"/>
</dbReference>
<reference evidence="6 7" key="1">
    <citation type="submission" date="2019-10" db="EMBL/GenBank/DDBJ databases">
        <title>Genome diversity of Sutterella seckii.</title>
        <authorList>
            <person name="Chaplin A.V."/>
            <person name="Sokolova S.R."/>
            <person name="Mosin K.A."/>
            <person name="Ivanova E.L."/>
            <person name="Kochetkova T.O."/>
            <person name="Goltsov A.Y."/>
            <person name="Trofimov D.Y."/>
            <person name="Efimov B.A."/>
        </authorList>
    </citation>
    <scope>NUCLEOTIDE SEQUENCE [LARGE SCALE GENOMIC DNA]</scope>
    <source>
        <strain evidence="6 7">ASD393</strain>
    </source>
</reference>
<accession>A0A6I1EMW2</accession>
<comment type="similarity">
    <text evidence="1">Belongs to the LysR transcriptional regulatory family.</text>
</comment>
<dbReference type="InterPro" id="IPR000847">
    <property type="entry name" value="LysR_HTH_N"/>
</dbReference>
<feature type="domain" description="HTH lysR-type" evidence="5">
    <location>
        <begin position="6"/>
        <end position="63"/>
    </location>
</feature>
<sequence>MDEPHMTSEQIWFLAAIWETRSLALAAKRLGISVATATRLLRSVRSLLQDPLFVRGKGGFVPTNRMTRLMPAIEDAQNALRELARTGEFDPASVRGTLRLAGVDNAVLTFLRPVFQRLLSAAPELRISFSTIPADWENALEEGTLDMLFYAPPMKMLRRGFRSAELNKTGHVLVVRKSHPIIAELENSSPGDRASALLDNYREIEITYGPGSRRQAGETSAPVESDKSIALQCDYFLPSVFLLLESDCYARMPLNTARYLSRYLPIALLPPEIRRLPVWSGRMIWHERTDVDPLLLWVRRLFMNEFRSKRELAGL</sequence>
<dbReference type="PANTHER" id="PTHR30118">
    <property type="entry name" value="HTH-TYPE TRANSCRIPTIONAL REGULATOR LEUO-RELATED"/>
    <property type="match status" value="1"/>
</dbReference>
<dbReference type="Pfam" id="PF03466">
    <property type="entry name" value="LysR_substrate"/>
    <property type="match status" value="1"/>
</dbReference>
<dbReference type="Gene3D" id="1.10.10.10">
    <property type="entry name" value="Winged helix-like DNA-binding domain superfamily/Winged helix DNA-binding domain"/>
    <property type="match status" value="1"/>
</dbReference>
<dbReference type="InterPro" id="IPR050389">
    <property type="entry name" value="LysR-type_TF"/>
</dbReference>
<evidence type="ECO:0000313" key="7">
    <source>
        <dbReference type="Proteomes" id="UP000430564"/>
    </source>
</evidence>
<dbReference type="GO" id="GO:0003700">
    <property type="term" value="F:DNA-binding transcription factor activity"/>
    <property type="evidence" value="ECO:0007669"/>
    <property type="project" value="InterPro"/>
</dbReference>
<dbReference type="Proteomes" id="UP000430564">
    <property type="component" value="Unassembled WGS sequence"/>
</dbReference>
<dbReference type="GO" id="GO:0003677">
    <property type="term" value="F:DNA binding"/>
    <property type="evidence" value="ECO:0007669"/>
    <property type="project" value="UniProtKB-KW"/>
</dbReference>
<evidence type="ECO:0000256" key="4">
    <source>
        <dbReference type="ARBA" id="ARBA00023163"/>
    </source>
</evidence>
<dbReference type="InterPro" id="IPR036390">
    <property type="entry name" value="WH_DNA-bd_sf"/>
</dbReference>
<dbReference type="OrthoDB" id="5495633at2"/>
<evidence type="ECO:0000256" key="1">
    <source>
        <dbReference type="ARBA" id="ARBA00009437"/>
    </source>
</evidence>
<dbReference type="InterPro" id="IPR036388">
    <property type="entry name" value="WH-like_DNA-bd_sf"/>
</dbReference>
<gene>
    <name evidence="6" type="ORF">GBM95_08830</name>
</gene>
<evidence type="ECO:0000256" key="3">
    <source>
        <dbReference type="ARBA" id="ARBA00023125"/>
    </source>
</evidence>
<dbReference type="SUPFAM" id="SSF53850">
    <property type="entry name" value="Periplasmic binding protein-like II"/>
    <property type="match status" value="1"/>
</dbReference>